<dbReference type="AlphaFoldDB" id="A0A0E9W4S5"/>
<reference evidence="1" key="1">
    <citation type="submission" date="2014-11" db="EMBL/GenBank/DDBJ databases">
        <authorList>
            <person name="Amaro Gonzalez C."/>
        </authorList>
    </citation>
    <scope>NUCLEOTIDE SEQUENCE</scope>
</reference>
<reference evidence="1" key="2">
    <citation type="journal article" date="2015" name="Fish Shellfish Immunol.">
        <title>Early steps in the European eel (Anguilla anguilla)-Vibrio vulnificus interaction in the gills: Role of the RtxA13 toxin.</title>
        <authorList>
            <person name="Callol A."/>
            <person name="Pajuelo D."/>
            <person name="Ebbesson L."/>
            <person name="Teles M."/>
            <person name="MacKenzie S."/>
            <person name="Amaro C."/>
        </authorList>
    </citation>
    <scope>NUCLEOTIDE SEQUENCE</scope>
</reference>
<sequence>MRYPTGLTGTRQLIYIKRATNKNVTE</sequence>
<name>A0A0E9W4S5_ANGAN</name>
<accession>A0A0E9W4S5</accession>
<protein>
    <submittedName>
        <fullName evidence="1">Uncharacterized protein</fullName>
    </submittedName>
</protein>
<proteinExistence type="predicted"/>
<dbReference type="EMBL" id="GBXM01023213">
    <property type="protein sequence ID" value="JAH85364.1"/>
    <property type="molecule type" value="Transcribed_RNA"/>
</dbReference>
<organism evidence="1">
    <name type="scientific">Anguilla anguilla</name>
    <name type="common">European freshwater eel</name>
    <name type="synonym">Muraena anguilla</name>
    <dbReference type="NCBI Taxonomy" id="7936"/>
    <lineage>
        <taxon>Eukaryota</taxon>
        <taxon>Metazoa</taxon>
        <taxon>Chordata</taxon>
        <taxon>Craniata</taxon>
        <taxon>Vertebrata</taxon>
        <taxon>Euteleostomi</taxon>
        <taxon>Actinopterygii</taxon>
        <taxon>Neopterygii</taxon>
        <taxon>Teleostei</taxon>
        <taxon>Anguilliformes</taxon>
        <taxon>Anguillidae</taxon>
        <taxon>Anguilla</taxon>
    </lineage>
</organism>
<evidence type="ECO:0000313" key="1">
    <source>
        <dbReference type="EMBL" id="JAH85364.1"/>
    </source>
</evidence>